<feature type="transmembrane region" description="Helical" evidence="1">
    <location>
        <begin position="6"/>
        <end position="25"/>
    </location>
</feature>
<dbReference type="AlphaFoldDB" id="A0A7J2TKR8"/>
<keyword evidence="1" id="KW-0812">Transmembrane</keyword>
<evidence type="ECO:0000256" key="1">
    <source>
        <dbReference type="SAM" id="Phobius"/>
    </source>
</evidence>
<name>A0A7J2TKR8_ARCFL</name>
<dbReference type="InterPro" id="IPR007404">
    <property type="entry name" value="YdjM-like"/>
</dbReference>
<feature type="transmembrane region" description="Helical" evidence="1">
    <location>
        <begin position="64"/>
        <end position="82"/>
    </location>
</feature>
<feature type="transmembrane region" description="Helical" evidence="1">
    <location>
        <begin position="138"/>
        <end position="156"/>
    </location>
</feature>
<evidence type="ECO:0000313" key="2">
    <source>
        <dbReference type="EMBL" id="HEH36145.1"/>
    </source>
</evidence>
<protein>
    <submittedName>
        <fullName evidence="2">Metal-dependent hydrolase</fullName>
    </submittedName>
</protein>
<dbReference type="EMBL" id="DSLA01000137">
    <property type="protein sequence ID" value="HEH36145.1"/>
    <property type="molecule type" value="Genomic_DNA"/>
</dbReference>
<gene>
    <name evidence="2" type="ORF">ENP88_08480</name>
</gene>
<keyword evidence="1" id="KW-1133">Transmembrane helix</keyword>
<keyword evidence="2" id="KW-0378">Hydrolase</keyword>
<sequence>MHAVTLFSMLLFGHIGITLGIAWLIESKLNVRMNYGLIIVGSLLPDIIDKPLGMLLLPLNSGRIFGHTLLFIFVLLLIGLKYRKFLFLSFASFLHLIEDEMWRVPETLFWPLLGDFPAGEYSIHEYIADEVSKYSPSFSTTFIFEVIGFVIALIFLKEKGIPALRNKLTS</sequence>
<keyword evidence="1" id="KW-0472">Membrane</keyword>
<proteinExistence type="predicted"/>
<organism evidence="2">
    <name type="scientific">Archaeoglobus fulgidus</name>
    <dbReference type="NCBI Taxonomy" id="2234"/>
    <lineage>
        <taxon>Archaea</taxon>
        <taxon>Methanobacteriati</taxon>
        <taxon>Methanobacteriota</taxon>
        <taxon>Archaeoglobi</taxon>
        <taxon>Archaeoglobales</taxon>
        <taxon>Archaeoglobaceae</taxon>
        <taxon>Archaeoglobus</taxon>
    </lineage>
</organism>
<accession>A0A7J2TKR8</accession>
<comment type="caution">
    <text evidence="2">The sequence shown here is derived from an EMBL/GenBank/DDBJ whole genome shotgun (WGS) entry which is preliminary data.</text>
</comment>
<dbReference type="GO" id="GO:0016787">
    <property type="term" value="F:hydrolase activity"/>
    <property type="evidence" value="ECO:0007669"/>
    <property type="project" value="UniProtKB-KW"/>
</dbReference>
<dbReference type="Pfam" id="PF04307">
    <property type="entry name" value="YdjM"/>
    <property type="match status" value="1"/>
</dbReference>
<reference evidence="2" key="1">
    <citation type="journal article" date="2020" name="mSystems">
        <title>Genome- and Community-Level Interaction Insights into Carbon Utilization and Element Cycling Functions of Hydrothermarchaeota in Hydrothermal Sediment.</title>
        <authorList>
            <person name="Zhou Z."/>
            <person name="Liu Y."/>
            <person name="Xu W."/>
            <person name="Pan J."/>
            <person name="Luo Z.H."/>
            <person name="Li M."/>
        </authorList>
    </citation>
    <scope>NUCLEOTIDE SEQUENCE [LARGE SCALE GENOMIC DNA]</scope>
    <source>
        <strain evidence="2">SpSt-26</strain>
    </source>
</reference>